<keyword evidence="2" id="KW-1185">Reference proteome</keyword>
<dbReference type="OrthoDB" id="432970at2759"/>
<proteinExistence type="predicted"/>
<accession>A0A9P7A3N7</accession>
<reference evidence="1" key="1">
    <citation type="journal article" date="2020" name="New Phytol.">
        <title>Comparative genomics reveals dynamic genome evolution in host specialist ectomycorrhizal fungi.</title>
        <authorList>
            <person name="Lofgren L.A."/>
            <person name="Nguyen N.H."/>
            <person name="Vilgalys R."/>
            <person name="Ruytinx J."/>
            <person name="Liao H.L."/>
            <person name="Branco S."/>
            <person name="Kuo A."/>
            <person name="LaButti K."/>
            <person name="Lipzen A."/>
            <person name="Andreopoulos W."/>
            <person name="Pangilinan J."/>
            <person name="Riley R."/>
            <person name="Hundley H."/>
            <person name="Na H."/>
            <person name="Barry K."/>
            <person name="Grigoriev I.V."/>
            <person name="Stajich J.E."/>
            <person name="Kennedy P.G."/>
        </authorList>
    </citation>
    <scope>NUCLEOTIDE SEQUENCE</scope>
    <source>
        <strain evidence="1">DOB743</strain>
    </source>
</reference>
<gene>
    <name evidence="1" type="ORF">EV702DRAFT_1041616</name>
</gene>
<dbReference type="Proteomes" id="UP000714275">
    <property type="component" value="Unassembled WGS sequence"/>
</dbReference>
<sequence>MGKFLCSAEPSWESGKSTVSIHPHEVVNLDQCVPFSIANKKALGWVNPHVSLMMSDRERRISNGLTTGSTLLDVKRSLHFIFGHASGLAEGKPPLGYALQVKDEPEIFLMFYITDLRLDVGSHTMVADAWVMPSSPSVEKFEAFSQMIKMGAEEKKAWMHLLVAATERCRAIPLTWESDESPICSCGEYPMLRPLAPCVTRAVISPLFALSYIEKVGNLEDLIASNTPQTPAPAAVGCQREDWKGHKKSCVAPSS</sequence>
<dbReference type="EMBL" id="JABBWD010000004">
    <property type="protein sequence ID" value="KAG1781870.1"/>
    <property type="molecule type" value="Genomic_DNA"/>
</dbReference>
<organism evidence="1 2">
    <name type="scientific">Suillus placidus</name>
    <dbReference type="NCBI Taxonomy" id="48579"/>
    <lineage>
        <taxon>Eukaryota</taxon>
        <taxon>Fungi</taxon>
        <taxon>Dikarya</taxon>
        <taxon>Basidiomycota</taxon>
        <taxon>Agaricomycotina</taxon>
        <taxon>Agaricomycetes</taxon>
        <taxon>Agaricomycetidae</taxon>
        <taxon>Boletales</taxon>
        <taxon>Suillineae</taxon>
        <taxon>Suillaceae</taxon>
        <taxon>Suillus</taxon>
    </lineage>
</organism>
<dbReference type="AlphaFoldDB" id="A0A9P7A3N7"/>
<evidence type="ECO:0000313" key="2">
    <source>
        <dbReference type="Proteomes" id="UP000714275"/>
    </source>
</evidence>
<comment type="caution">
    <text evidence="1">The sequence shown here is derived from an EMBL/GenBank/DDBJ whole genome shotgun (WGS) entry which is preliminary data.</text>
</comment>
<protein>
    <submittedName>
        <fullName evidence="1">Uncharacterized protein</fullName>
    </submittedName>
</protein>
<name>A0A9P7A3N7_9AGAM</name>
<evidence type="ECO:0000313" key="1">
    <source>
        <dbReference type="EMBL" id="KAG1781870.1"/>
    </source>
</evidence>